<evidence type="ECO:0000313" key="2">
    <source>
        <dbReference type="Proteomes" id="UP000077271"/>
    </source>
</evidence>
<evidence type="ECO:0000313" key="1">
    <source>
        <dbReference type="EMBL" id="OAH59258.1"/>
    </source>
</evidence>
<dbReference type="AlphaFoldDB" id="A0A177L0R4"/>
<gene>
    <name evidence="1" type="ORF">AWH48_16090</name>
</gene>
<comment type="caution">
    <text evidence="1">The sequence shown here is derived from an EMBL/GenBank/DDBJ whole genome shotgun (WGS) entry which is preliminary data.</text>
</comment>
<dbReference type="EMBL" id="LQWZ01000004">
    <property type="protein sequence ID" value="OAH59258.1"/>
    <property type="molecule type" value="Genomic_DNA"/>
</dbReference>
<sequence>MNLSITLNDGSSISATIPDFPASASASAFASNLNEPKLMAIAIGSIVLNKNIIVSITPSEIDPNANVAIYLSN</sequence>
<proteinExistence type="predicted"/>
<organism evidence="1 2">
    <name type="scientific">Domibacillus aminovorans</name>
    <dbReference type="NCBI Taxonomy" id="29332"/>
    <lineage>
        <taxon>Bacteria</taxon>
        <taxon>Bacillati</taxon>
        <taxon>Bacillota</taxon>
        <taxon>Bacilli</taxon>
        <taxon>Bacillales</taxon>
        <taxon>Bacillaceae</taxon>
        <taxon>Domibacillus</taxon>
    </lineage>
</organism>
<reference evidence="1 2" key="1">
    <citation type="submission" date="2016-01" db="EMBL/GenBank/DDBJ databases">
        <title>Investigation of taxonomic status of Bacillus aminovorans.</title>
        <authorList>
            <person name="Verma A."/>
            <person name="Pal Y."/>
            <person name="Krishnamurthi S."/>
        </authorList>
    </citation>
    <scope>NUCLEOTIDE SEQUENCE [LARGE SCALE GENOMIC DNA]</scope>
    <source>
        <strain evidence="1 2">DSM 4337</strain>
    </source>
</reference>
<accession>A0A177L0R4</accession>
<protein>
    <submittedName>
        <fullName evidence="1">Uncharacterized protein</fullName>
    </submittedName>
</protein>
<name>A0A177L0R4_9BACI</name>
<dbReference type="Proteomes" id="UP000077271">
    <property type="component" value="Unassembled WGS sequence"/>
</dbReference>
<dbReference type="RefSeq" id="WP_063974396.1">
    <property type="nucleotide sequence ID" value="NZ_LQWZ01000004.1"/>
</dbReference>